<evidence type="ECO:0000313" key="2">
    <source>
        <dbReference type="Proteomes" id="UP001234297"/>
    </source>
</evidence>
<reference evidence="1 2" key="1">
    <citation type="journal article" date="2022" name="Hortic Res">
        <title>A haplotype resolved chromosomal level avocado genome allows analysis of novel avocado genes.</title>
        <authorList>
            <person name="Nath O."/>
            <person name="Fletcher S.J."/>
            <person name="Hayward A."/>
            <person name="Shaw L.M."/>
            <person name="Masouleh A.K."/>
            <person name="Furtado A."/>
            <person name="Henry R.J."/>
            <person name="Mitter N."/>
        </authorList>
    </citation>
    <scope>NUCLEOTIDE SEQUENCE [LARGE SCALE GENOMIC DNA]</scope>
    <source>
        <strain evidence="2">cv. Hass</strain>
    </source>
</reference>
<evidence type="ECO:0000313" key="1">
    <source>
        <dbReference type="EMBL" id="KAJ8618119.1"/>
    </source>
</evidence>
<protein>
    <submittedName>
        <fullName evidence="1">Uncharacterized protein</fullName>
    </submittedName>
</protein>
<proteinExistence type="predicted"/>
<comment type="caution">
    <text evidence="1">The sequence shown here is derived from an EMBL/GenBank/DDBJ whole genome shotgun (WGS) entry which is preliminary data.</text>
</comment>
<dbReference type="EMBL" id="CM056812">
    <property type="protein sequence ID" value="KAJ8618119.1"/>
    <property type="molecule type" value="Genomic_DNA"/>
</dbReference>
<keyword evidence="2" id="KW-1185">Reference proteome</keyword>
<gene>
    <name evidence="1" type="ORF">MRB53_014305</name>
</gene>
<accession>A0ACC2KB00</accession>
<organism evidence="1 2">
    <name type="scientific">Persea americana</name>
    <name type="common">Avocado</name>
    <dbReference type="NCBI Taxonomy" id="3435"/>
    <lineage>
        <taxon>Eukaryota</taxon>
        <taxon>Viridiplantae</taxon>
        <taxon>Streptophyta</taxon>
        <taxon>Embryophyta</taxon>
        <taxon>Tracheophyta</taxon>
        <taxon>Spermatophyta</taxon>
        <taxon>Magnoliopsida</taxon>
        <taxon>Magnoliidae</taxon>
        <taxon>Laurales</taxon>
        <taxon>Lauraceae</taxon>
        <taxon>Persea</taxon>
    </lineage>
</organism>
<name>A0ACC2KB00_PERAE</name>
<sequence>MILVKPVLSFFAVTFSILRIHASSISFTPSDNYLIACGSRQNIAVEGQIFLPDSHQSSFMLKSEGESAIASSNSTAPPVYRSLRLFTKPSSYKFSIQRQGWHWIRLYFHPLPNSGHDLYSAPITAITEKFVLLNNFTFNNQKSSYLFREYMINVTSTELTINFLPLKNSVSFVNGIEVVSVPDDLIPDSVYVLSSSRHFEGLSERGLETVFRLNMGGPLITPQNDTLGRTWENDQKYLNVPSSVVNVSVDLGNIRYKYGVTAETAPNVVYATADVMPLDTPKTLNFNLSWVFSVDSTFVYFIRLHFCDIVSKVNNELIFNVYINSENAVSLLDLSAETGGLGQVPYYMDFVSNSSTNSNRLVITIGPDNLSSIATAILNGLEIMKISSDKGSLDGKFSVDDLLPTSHSKESKMRIVIEIVVGALAMLGLIVSCCCYFVVHRSRASTQPYLHGSSMASLELGRVFSFQEIKDSTNDFSESLLLGVGGFGKVYKGILEDGTRIAAKRGDRRAKQGLAEFRNELEMLSKLRHRTFGYLDPEYFRWQQLREKSDVYSFGVVLMEVLCGRPALDPDLSTEQVNVAEWALSWQEKGILEHVIDPALVGKINPASLRIFGEIAEKCLAELGVNRPTMADVSWNLEYLLQLEEAPMFPVVEENNMNHVSELYATAGTCDPQSLN</sequence>
<dbReference type="Proteomes" id="UP001234297">
    <property type="component" value="Chromosome 4"/>
</dbReference>